<dbReference type="AlphaFoldDB" id="A0A1G6IC37"/>
<dbReference type="EMBL" id="FMYG01000003">
    <property type="protein sequence ID" value="SDC04054.1"/>
    <property type="molecule type" value="Genomic_DNA"/>
</dbReference>
<protein>
    <submittedName>
        <fullName evidence="3">GAF domain-containing protein</fullName>
    </submittedName>
</protein>
<dbReference type="Proteomes" id="UP000183203">
    <property type="component" value="Unassembled WGS sequence"/>
</dbReference>
<accession>A0A1G6IC37</accession>
<feature type="transmembrane region" description="Helical" evidence="2">
    <location>
        <begin position="47"/>
        <end position="66"/>
    </location>
</feature>
<evidence type="ECO:0000256" key="1">
    <source>
        <dbReference type="SAM" id="MobiDB-lite"/>
    </source>
</evidence>
<keyword evidence="2" id="KW-0472">Membrane</keyword>
<evidence type="ECO:0000313" key="3">
    <source>
        <dbReference type="EMBL" id="SDC04054.1"/>
    </source>
</evidence>
<dbReference type="RefSeq" id="WP_058231711.1">
    <property type="nucleotide sequence ID" value="NZ_FMYG01000003.1"/>
</dbReference>
<evidence type="ECO:0000313" key="4">
    <source>
        <dbReference type="Proteomes" id="UP000183203"/>
    </source>
</evidence>
<organism evidence="3 4">
    <name type="scientific">Microbacterium enclense</name>
    <dbReference type="NCBI Taxonomy" id="993073"/>
    <lineage>
        <taxon>Bacteria</taxon>
        <taxon>Bacillati</taxon>
        <taxon>Actinomycetota</taxon>
        <taxon>Actinomycetes</taxon>
        <taxon>Micrococcales</taxon>
        <taxon>Microbacteriaceae</taxon>
        <taxon>Microbacterium</taxon>
    </lineage>
</organism>
<sequence length="274" mass="29982">MLNAVRTGVGAAGDFVVAVAYTPFAEMLIWVGTLFGGIIFTGANGHLPTQVFALVIVTLAVSPLALKGTIEWRSRRRDEVLDGREATAAQFGTVVLQDAADLELSNRADRVAMAENWINEALDHVWANYFSANKRVRVLFYDINSARTALTMNTRYPPRGRDHAAPRPFDAGEDTRGSTALARFESPKPFHYVADTSVMSDQEFGDTTRPYATFIAVPIRATSEAFGMLTVDSTRASDLDERDGPALEIYANAIAFYLAAERRGRQNRGGTEAP</sequence>
<keyword evidence="2" id="KW-0812">Transmembrane</keyword>
<proteinExistence type="predicted"/>
<feature type="transmembrane region" description="Helical" evidence="2">
    <location>
        <begin position="12"/>
        <end position="41"/>
    </location>
</feature>
<keyword evidence="2" id="KW-1133">Transmembrane helix</keyword>
<dbReference type="SUPFAM" id="SSF55781">
    <property type="entry name" value="GAF domain-like"/>
    <property type="match status" value="1"/>
</dbReference>
<gene>
    <name evidence="3" type="ORF">SAMN05216418_1466</name>
</gene>
<dbReference type="Gene3D" id="3.30.450.40">
    <property type="match status" value="1"/>
</dbReference>
<feature type="region of interest" description="Disordered" evidence="1">
    <location>
        <begin position="154"/>
        <end position="175"/>
    </location>
</feature>
<reference evidence="3 4" key="1">
    <citation type="submission" date="2016-09" db="EMBL/GenBank/DDBJ databases">
        <authorList>
            <person name="Capua I."/>
            <person name="De Benedictis P."/>
            <person name="Joannis T."/>
            <person name="Lombin L.H."/>
            <person name="Cattoli G."/>
        </authorList>
    </citation>
    <scope>NUCLEOTIDE SEQUENCE [LARGE SCALE GENOMIC DNA]</scope>
    <source>
        <strain evidence="3 4">NIO-1002</strain>
    </source>
</reference>
<name>A0A1G6IC37_9MICO</name>
<evidence type="ECO:0000256" key="2">
    <source>
        <dbReference type="SAM" id="Phobius"/>
    </source>
</evidence>
<dbReference type="InterPro" id="IPR029016">
    <property type="entry name" value="GAF-like_dom_sf"/>
</dbReference>